<dbReference type="InParanoid" id="C3YXN8"/>
<feature type="compositionally biased region" description="Basic and acidic residues" evidence="3">
    <location>
        <begin position="410"/>
        <end position="428"/>
    </location>
</feature>
<organism>
    <name type="scientific">Branchiostoma floridae</name>
    <name type="common">Florida lancelet</name>
    <name type="synonym">Amphioxus</name>
    <dbReference type="NCBI Taxonomy" id="7739"/>
    <lineage>
        <taxon>Eukaryota</taxon>
        <taxon>Metazoa</taxon>
        <taxon>Chordata</taxon>
        <taxon>Cephalochordata</taxon>
        <taxon>Leptocardii</taxon>
        <taxon>Amphioxiformes</taxon>
        <taxon>Branchiostomatidae</taxon>
        <taxon>Branchiostoma</taxon>
    </lineage>
</organism>
<feature type="coiled-coil region" evidence="2">
    <location>
        <begin position="1676"/>
        <end position="1748"/>
    </location>
</feature>
<feature type="region of interest" description="Disordered" evidence="3">
    <location>
        <begin position="1592"/>
        <end position="1612"/>
    </location>
</feature>
<feature type="non-terminal residue" evidence="6">
    <location>
        <position position="2152"/>
    </location>
</feature>
<dbReference type="InterPro" id="IPR011042">
    <property type="entry name" value="6-blade_b-propeller_TolB-like"/>
</dbReference>
<feature type="transmembrane region" description="Helical" evidence="4">
    <location>
        <begin position="1651"/>
        <end position="1671"/>
    </location>
</feature>
<feature type="repeat" description="LDL-receptor class B" evidence="1">
    <location>
        <begin position="632"/>
        <end position="675"/>
    </location>
</feature>
<gene>
    <name evidence="6" type="ORF">BRAFLDRAFT_74488</name>
</gene>
<proteinExistence type="predicted"/>
<feature type="compositionally biased region" description="Low complexity" evidence="3">
    <location>
        <begin position="193"/>
        <end position="207"/>
    </location>
</feature>
<dbReference type="InterPro" id="IPR000033">
    <property type="entry name" value="LDLR_classB_rpt"/>
</dbReference>
<protein>
    <recommendedName>
        <fullName evidence="5">N4BP1 first type I KH-domain domain-containing protein</fullName>
    </recommendedName>
</protein>
<dbReference type="SMART" id="SM00135">
    <property type="entry name" value="LY"/>
    <property type="match status" value="9"/>
</dbReference>
<keyword evidence="2" id="KW-0175">Coiled coil</keyword>
<evidence type="ECO:0000256" key="3">
    <source>
        <dbReference type="SAM" id="MobiDB-lite"/>
    </source>
</evidence>
<evidence type="ECO:0000256" key="1">
    <source>
        <dbReference type="PROSITE-ProRule" id="PRU00461"/>
    </source>
</evidence>
<feature type="region of interest" description="Disordered" evidence="3">
    <location>
        <begin position="826"/>
        <end position="893"/>
    </location>
</feature>
<evidence type="ECO:0000259" key="5">
    <source>
        <dbReference type="Pfam" id="PF23050"/>
    </source>
</evidence>
<feature type="compositionally biased region" description="Basic and acidic residues" evidence="3">
    <location>
        <begin position="392"/>
        <end position="403"/>
    </location>
</feature>
<dbReference type="CDD" id="cd09032">
    <property type="entry name" value="KH-I_N4BP1_like_rpt1"/>
    <property type="match status" value="1"/>
</dbReference>
<feature type="region of interest" description="Disordered" evidence="3">
    <location>
        <begin position="923"/>
        <end position="953"/>
    </location>
</feature>
<reference evidence="6" key="1">
    <citation type="journal article" date="2008" name="Nature">
        <title>The amphioxus genome and the evolution of the chordate karyotype.</title>
        <authorList>
            <consortium name="US DOE Joint Genome Institute (JGI-PGF)"/>
            <person name="Putnam N.H."/>
            <person name="Butts T."/>
            <person name="Ferrier D.E.K."/>
            <person name="Furlong R.F."/>
            <person name="Hellsten U."/>
            <person name="Kawashima T."/>
            <person name="Robinson-Rechavi M."/>
            <person name="Shoguchi E."/>
            <person name="Terry A."/>
            <person name="Yu J.-K."/>
            <person name="Benito-Gutierrez E.L."/>
            <person name="Dubchak I."/>
            <person name="Garcia-Fernandez J."/>
            <person name="Gibson-Brown J.J."/>
            <person name="Grigoriev I.V."/>
            <person name="Horton A.C."/>
            <person name="de Jong P.J."/>
            <person name="Jurka J."/>
            <person name="Kapitonov V.V."/>
            <person name="Kohara Y."/>
            <person name="Kuroki Y."/>
            <person name="Lindquist E."/>
            <person name="Lucas S."/>
            <person name="Osoegawa K."/>
            <person name="Pennacchio L.A."/>
            <person name="Salamov A.A."/>
            <person name="Satou Y."/>
            <person name="Sauka-Spengler T."/>
            <person name="Schmutz J."/>
            <person name="Shin-I T."/>
            <person name="Toyoda A."/>
            <person name="Bronner-Fraser M."/>
            <person name="Fujiyama A."/>
            <person name="Holland L.Z."/>
            <person name="Holland P.W.H."/>
            <person name="Satoh N."/>
            <person name="Rokhsar D.S."/>
        </authorList>
    </citation>
    <scope>NUCLEOTIDE SEQUENCE [LARGE SCALE GENOMIC DNA]</scope>
    <source>
        <strain evidence="6">S238N-H82</strain>
        <tissue evidence="6">Testes</tissue>
    </source>
</reference>
<feature type="coiled-coil region" evidence="2">
    <location>
        <begin position="1298"/>
        <end position="1325"/>
    </location>
</feature>
<dbReference type="eggNOG" id="KOG1215">
    <property type="taxonomic scope" value="Eukaryota"/>
</dbReference>
<feature type="region of interest" description="Disordered" evidence="3">
    <location>
        <begin position="1"/>
        <end position="245"/>
    </location>
</feature>
<dbReference type="Gene3D" id="2.120.10.30">
    <property type="entry name" value="TolB, C-terminal domain"/>
    <property type="match status" value="3"/>
</dbReference>
<dbReference type="PROSITE" id="PS51120">
    <property type="entry name" value="LDLRB"/>
    <property type="match status" value="4"/>
</dbReference>
<name>C3YXN8_BRAFL</name>
<keyword evidence="4" id="KW-0472">Membrane</keyword>
<feature type="transmembrane region" description="Helical" evidence="4">
    <location>
        <begin position="1199"/>
        <end position="1220"/>
    </location>
</feature>
<dbReference type="InterPro" id="IPR056629">
    <property type="entry name" value="KH_N4BP1_1st"/>
</dbReference>
<feature type="repeat" description="LDL-receptor class B" evidence="1">
    <location>
        <begin position="1396"/>
        <end position="1438"/>
    </location>
</feature>
<dbReference type="Pfam" id="PF23050">
    <property type="entry name" value="KH_N4BP1_1st"/>
    <property type="match status" value="1"/>
</dbReference>
<dbReference type="PANTHER" id="PTHR46513:SF44">
    <property type="entry name" value="LDL RECEPTOR RELATED PROTEIN 4"/>
    <property type="match status" value="1"/>
</dbReference>
<feature type="transmembrane region" description="Helical" evidence="4">
    <location>
        <begin position="317"/>
        <end position="341"/>
    </location>
</feature>
<sequence length="2152" mass="236692">MPYKGKAATQSGQGKGTIQPNSDTYMCHALAMKTRSEDTKTKAPIQKKKIVASTSKEDFPAPLAGRDSPENSAEAPALSGGGGTKRESPHPPNEASVHMTPLSNFTHKHNPRPSDPELARDASNPVYGHDLDASNPVYGQGQGTDPDTDLRPVGMEPYAVRYQDEDADDDKDHRPASMETHAVSTSGNDAGNSTNDTGTSGRDTGTSVPRKNDRNKRGTRKPRHAQGVPHGPREAADGTTPMQQTDWQARADATVSFPNPMYASGAGTTPMQQTDWQARADAAASIPNPMYASRADHQYPGGASDCRALCSFIRSRLTYIATGIAVLLGLVALGLVLLAFINNETTTVDALKRDQDNMSTTADALKRDQDDMSTTADALKRDEDDMSTTADALKRDLDKERSRTGPILEQRLDETSRTPGDHDSRKNSEPFLLVSYPVEETIIQVDITSGSKVTLPLVGVEHPLALDFDPLTDYVYWSEGSHIKRARRDGSGMETIMQKVRSPLALLAAASMMRFIPMMKRIGEMVQPVTIPFSNRCHCVVKSAVLNRIWMPPNAGLLLFLFHTKPLFCNVDGLLTRRLSPHLRVVGFADFCFGSEWELVAPAPQVRVLPLLWCECCEHALIYGLALDHAGGNIYWSGYSASTISVAKMDGSSARTLLTSPAINYPYELVLDPRNGLMYWVDRFKGRIDRAAMDGSNQTTIITGLHEPGVITIDFTEDRLYYSNQRNRIYSSDLLGNDIGQVLYEDGKDVKGIAVDEDFVYWSSSWRDSSSPSSSSRGKIGKLSKSDQTKTVLVDSINYPWGIYLSTAAPPGVTNETFAETERGQYTIKDQDLPSSFGVGRQQESPKGEVETSGAPPQPPPHQGGSRWRARHGNGADKSQEEQEASSHTYEEMKPVKHYITHTSADTRSSPQYHTDCFYTSGADTTSSQQNQSDCTPSPIYDSGEDATPMEEPQTDWQGIADAAAIDPSPVYAYGEGTTPMEQDQCNCIPNPMYTFVADTTSSQQNQTDCTPSPIYDSGEDATPMEEPQTDWQGIADAGACIPNPMYASREVTTPMEEPETDRQARADAAARIPDNIAASGKDTTPMEEPRTDWQARADAAASFPNPMYESGADTTPMEEPQTDWQARADAAVNVSDPMYANIPDATPMGQDQADLQDRAHAAACGNNLASDLAADRTHPVLPSGSSALHDFIRSHGSYMAAGIAVLLSLVIVGFVPLTIMNKEEISQLSTAFDALKRVQEDMGQLSTAFNALKRFQEDMGKLSTAFDALKRVQEDMGQLSTAFDALKRVQEDMSTAFDALKRDQEEMSTTVDSLKRDLDKERNRTGSASEQCLHETSRITEDLGSCKNSEPFLLVADYNSEETILQVDITSGSKVTLPLDGAGRPHVLDYDPLTDYVYWSDRGNNNIKRARLDGSGMGTIIDTGSYPTTCLALDHAGGNIYWAVFNTMSVAKKDGSSARTLLTSPDIGVPRGLVLDPRNGLMFWTDYTKVEGRIDRAAMDGKGQTTIITGLNKPTAITMNFKEDRLYYSDQEYGIYSSDLLGNDIRQVLYEDGWLSKSDLTKTVLLDGLEYPYGIYLSTAAPPGVTNVRSCTSKQSRSGPLSRALTAAKPAGRRPNPLLSVRVVPAGVSAMATRLKSKKRLHTRTKKPRSCMAAGIAVLLALGLAPLTFINKEEISQLSNSVDALKRDQDDMRQLSTIVDALKRDRDDMSTTVDALKRDQDDMSTTVDALKRDQDNMSTTVDALKRNLDKERSRTVQTSEQRLHVSSKTTGCPMVVLYGSTTAQVHRMTSYTMTGNTREGHPVYYSDATCDFLYYKGGSYPEWWVGLDFGSWGVYVKDSHLYADEINGTFFLWDGEHFRENSDVKIACSGDAPAGAVVPQPVSNTTDCARVRLHGDTTYRPSRMTTYTRTRQTSGGRPVYVSDTDSRDFLYFVDDYKEWWVGPTIGQNSGGVYVGDCAMTPDQTRPVWELFDGNKWWFVPSVHATCVAMQADMERKEASGPCEFVVPAGVREQLMAAKQRVETLFRVTVLLLSVSSAEPTTSSNQWVRVEGEKERQLRAKDYILSLCCPELTRDEQCSPEFYDALDKLRSKIEYESQAALTALNSATFRIQAYNEIQLTTALSLIEAEKKRFVTTDMRHTAAENISLSMNN</sequence>
<feature type="compositionally biased region" description="Polar residues" evidence="3">
    <location>
        <begin position="8"/>
        <end position="24"/>
    </location>
</feature>
<feature type="region of interest" description="Disordered" evidence="3">
    <location>
        <begin position="362"/>
        <end position="428"/>
    </location>
</feature>
<keyword evidence="4" id="KW-0812">Transmembrane</keyword>
<evidence type="ECO:0000256" key="2">
    <source>
        <dbReference type="SAM" id="Coils"/>
    </source>
</evidence>
<feature type="repeat" description="LDL-receptor class B" evidence="1">
    <location>
        <begin position="676"/>
        <end position="717"/>
    </location>
</feature>
<feature type="domain" description="N4BP1 first type I KH-domain" evidence="5">
    <location>
        <begin position="2004"/>
        <end position="2069"/>
    </location>
</feature>
<dbReference type="EMBL" id="GG666563">
    <property type="protein sequence ID" value="EEN54847.1"/>
    <property type="molecule type" value="Genomic_DNA"/>
</dbReference>
<dbReference type="Gene3D" id="1.20.1480.30">
    <property type="entry name" value="Designed four-helix bundle protein"/>
    <property type="match status" value="2"/>
</dbReference>
<feature type="repeat" description="LDL-receptor class B" evidence="1">
    <location>
        <begin position="1481"/>
        <end position="1524"/>
    </location>
</feature>
<keyword evidence="4" id="KW-1133">Transmembrane helix</keyword>
<feature type="compositionally biased region" description="Polar residues" evidence="3">
    <location>
        <begin position="923"/>
        <end position="936"/>
    </location>
</feature>
<feature type="compositionally biased region" description="Low complexity" evidence="3">
    <location>
        <begin position="764"/>
        <end position="777"/>
    </location>
</feature>
<evidence type="ECO:0000313" key="6">
    <source>
        <dbReference type="EMBL" id="EEN54847.1"/>
    </source>
</evidence>
<accession>C3YXN8</accession>
<feature type="region of interest" description="Disordered" evidence="3">
    <location>
        <begin position="764"/>
        <end position="785"/>
    </location>
</feature>
<feature type="compositionally biased region" description="Polar residues" evidence="3">
    <location>
        <begin position="182"/>
        <end position="192"/>
    </location>
</feature>
<evidence type="ECO:0000256" key="4">
    <source>
        <dbReference type="SAM" id="Phobius"/>
    </source>
</evidence>
<dbReference type="SUPFAM" id="SSF63825">
    <property type="entry name" value="YWTD domain"/>
    <property type="match status" value="2"/>
</dbReference>
<dbReference type="PANTHER" id="PTHR46513">
    <property type="entry name" value="VITELLOGENIN RECEPTOR-LIKE PROTEIN-RELATED-RELATED"/>
    <property type="match status" value="1"/>
</dbReference>
<dbReference type="InterPro" id="IPR050778">
    <property type="entry name" value="Cueball_EGF_LRP_Nidogen"/>
</dbReference>